<keyword evidence="3" id="KW-1133">Transmembrane helix</keyword>
<evidence type="ECO:0000259" key="4">
    <source>
        <dbReference type="PROSITE" id="PS50181"/>
    </source>
</evidence>
<keyword evidence="2" id="KW-0587">Phenylpropanoid metabolism</keyword>
<dbReference type="SUPFAM" id="SSF81383">
    <property type="entry name" value="F-box domain"/>
    <property type="match status" value="1"/>
</dbReference>
<proteinExistence type="predicted"/>
<comment type="pathway">
    <text evidence="1">Phytoalexin biosynthesis; 3,4',5-trihydroxystilbene biosynthesis; 3,4',5-trihydroxystilbene from trans-4-coumarate: step 1/2.</text>
</comment>
<dbReference type="PROSITE" id="PS00455">
    <property type="entry name" value="AMP_BINDING"/>
    <property type="match status" value="1"/>
</dbReference>
<feature type="transmembrane region" description="Helical" evidence="3">
    <location>
        <begin position="230"/>
        <end position="251"/>
    </location>
</feature>
<dbReference type="PANTHER" id="PTHR44378:SF1">
    <property type="entry name" value="ACYL-ACTIVATING ENZYME 18, PEROXISOMAL-RELATED"/>
    <property type="match status" value="1"/>
</dbReference>
<dbReference type="PROSITE" id="PS50181">
    <property type="entry name" value="FBOX"/>
    <property type="match status" value="1"/>
</dbReference>
<dbReference type="InterPro" id="IPR025110">
    <property type="entry name" value="AMP-bd_C"/>
</dbReference>
<dbReference type="EMBL" id="OX459122">
    <property type="protein sequence ID" value="CAI9108152.1"/>
    <property type="molecule type" value="Genomic_DNA"/>
</dbReference>
<gene>
    <name evidence="5" type="ORF">OLC1_LOCUS16283</name>
</gene>
<dbReference type="InterPro" id="IPR045851">
    <property type="entry name" value="AMP-bd_C_sf"/>
</dbReference>
<evidence type="ECO:0000313" key="6">
    <source>
        <dbReference type="Proteomes" id="UP001161247"/>
    </source>
</evidence>
<feature type="transmembrane region" description="Helical" evidence="3">
    <location>
        <begin position="396"/>
        <end position="413"/>
    </location>
</feature>
<accession>A0AAV1DN08</accession>
<evidence type="ECO:0000313" key="5">
    <source>
        <dbReference type="EMBL" id="CAI9108152.1"/>
    </source>
</evidence>
<evidence type="ECO:0000256" key="2">
    <source>
        <dbReference type="ARBA" id="ARBA00023051"/>
    </source>
</evidence>
<feature type="domain" description="F-box" evidence="4">
    <location>
        <begin position="757"/>
        <end position="793"/>
    </location>
</feature>
<dbReference type="GO" id="GO:0009698">
    <property type="term" value="P:phenylpropanoid metabolic process"/>
    <property type="evidence" value="ECO:0007669"/>
    <property type="project" value="UniProtKB-KW"/>
</dbReference>
<dbReference type="InterPro" id="IPR020845">
    <property type="entry name" value="AMP-binding_CS"/>
</dbReference>
<dbReference type="InterPro" id="IPR006566">
    <property type="entry name" value="FBD"/>
</dbReference>
<dbReference type="Pfam" id="PF24758">
    <property type="entry name" value="LRR_At5g56370"/>
    <property type="match status" value="1"/>
</dbReference>
<sequence length="1229" mass="138316">MGKSISELGVEDLVRAGLSVEEANGFLIEIKDSIFKATRSSTLDSKELWRDLTAEKKALKPWHPHSLHQLIYYSVYHDYEKSTNGPPIYWFPSLHQSKHTNLGRLMETHGRKLLGEVYWSIVLDQLSIQFLKSPKCILDTSDKSKRGGAWFPGSVLNIAECCLLSNSWPKKQDDSLAIVWRDEGNDDLDVNKMTLKELREQVMLVANALDANFSKGDAIAIDMPMTTTAVIIYLAIVLAGLVVVSIADSFAAKEIATRLRVSEAKAIFTQDFIVRGGRRVPLYSRVVEAAPYKAIVIPGTGKDLAVKLRNQDLSWKDFISSLHAQPSTKSYSPVYQPIESITNILFSSGTTGDPKAIPWTQHGPIRCAADTWAHLDVQVGDVFCWPTNLGWVMGPILLYSCFLSGATLALYHGSPLGCNFGKFVQDAGVTVLGTVPSLVKTWKSTKCMDGLNWTKIRTFATTGEASNVDDDIWLSSKAYYKPIVECCGGTELASSYIQGNPLQPQAFAAFSSASMSTGFVILDENGIPYLDDQPCEGEVGLFPLYMGATNQLLNADHEDVYFKGMPIYKGTQLRRHGDILKRTVGGFFIVQGRADDTMNLGGIKTSSVEIERVCNRADDGILETAAVSSPPPYGGPELLAIFVVLKEGINSTPEELRMKFSRAIQTNLNPLFKVSFVKIVPEFPRTASNKLLRRVLRDQFKKELNLQMLSPSKRQDFRLFKNHRFLRSPMKIFLENMDHEKKVQKSLVESHDDDDDVDKISELPNSILCHILSFLPSKEAAATSILCTRWKDLYAFVPVIDLDYTHNSTDVTEGFLNFINLCDRMILLRQGTPVRKLRLCLRRIRTRFHDILDSTISAALLCPTQELELSIHHMNFTVYDFPPGIFISETIVNLKLSSSWTPFPLHTLPGSVSLPELKVLHLHFRLLVDTISIKRLIEGCPQLEELDIFFKCSGGNHGMEHHDLDFSSPSMKKLKIDSWKAVGVDVTINVGSNNLQSLDCRLHWDGNENGIERVVINAPNLQHLTTSAPVAKLNFVSDKLNHLVGTKITAQVQHVSVISTTVVDVIQHLHRVQNVESICFGMHILEALQGLLRQLPSFKNLRRLEIEFEFEENVSTSHMLAWQALPYLFQNAPNLQVLILNHVILDKHDKEMEHLLEALLPKCFVENLKEIEIKFFKNEEYEFKLVEYLMHNGKALRRFCIGEFMPPNLDRTRLLSFNTFSKHCQIVLN</sequence>
<evidence type="ECO:0000256" key="1">
    <source>
        <dbReference type="ARBA" id="ARBA00004930"/>
    </source>
</evidence>
<dbReference type="Gene3D" id="1.20.1280.50">
    <property type="match status" value="1"/>
</dbReference>
<dbReference type="InterPro" id="IPR053781">
    <property type="entry name" value="F-box_AtFBL13-like"/>
</dbReference>
<dbReference type="Pfam" id="PF00501">
    <property type="entry name" value="AMP-binding"/>
    <property type="match status" value="1"/>
</dbReference>
<dbReference type="Gene3D" id="3.40.50.12780">
    <property type="entry name" value="N-terminal domain of ligase-like"/>
    <property type="match status" value="1"/>
</dbReference>
<dbReference type="Pfam" id="PF08387">
    <property type="entry name" value="FBD"/>
    <property type="match status" value="1"/>
</dbReference>
<dbReference type="Gene3D" id="3.80.10.10">
    <property type="entry name" value="Ribonuclease Inhibitor"/>
    <property type="match status" value="1"/>
</dbReference>
<keyword evidence="6" id="KW-1185">Reference proteome</keyword>
<organism evidence="5 6">
    <name type="scientific">Oldenlandia corymbosa var. corymbosa</name>
    <dbReference type="NCBI Taxonomy" id="529605"/>
    <lineage>
        <taxon>Eukaryota</taxon>
        <taxon>Viridiplantae</taxon>
        <taxon>Streptophyta</taxon>
        <taxon>Embryophyta</taxon>
        <taxon>Tracheophyta</taxon>
        <taxon>Spermatophyta</taxon>
        <taxon>Magnoliopsida</taxon>
        <taxon>eudicotyledons</taxon>
        <taxon>Gunneridae</taxon>
        <taxon>Pentapetalae</taxon>
        <taxon>asterids</taxon>
        <taxon>lamiids</taxon>
        <taxon>Gentianales</taxon>
        <taxon>Rubiaceae</taxon>
        <taxon>Rubioideae</taxon>
        <taxon>Spermacoceae</taxon>
        <taxon>Hedyotis-Oldenlandia complex</taxon>
        <taxon>Oldenlandia</taxon>
    </lineage>
</organism>
<reference evidence="5" key="1">
    <citation type="submission" date="2023-03" db="EMBL/GenBank/DDBJ databases">
        <authorList>
            <person name="Julca I."/>
        </authorList>
    </citation>
    <scope>NUCLEOTIDE SEQUENCE</scope>
</reference>
<dbReference type="InterPro" id="IPR000873">
    <property type="entry name" value="AMP-dep_synth/lig_dom"/>
</dbReference>
<dbReference type="InterPro" id="IPR032675">
    <property type="entry name" value="LRR_dom_sf"/>
</dbReference>
<dbReference type="SUPFAM" id="SSF56801">
    <property type="entry name" value="Acetyl-CoA synthetase-like"/>
    <property type="match status" value="1"/>
</dbReference>
<dbReference type="InterPro" id="IPR055411">
    <property type="entry name" value="LRR_FXL15/At3g58940/PEG3-like"/>
</dbReference>
<dbReference type="InterPro" id="IPR042099">
    <property type="entry name" value="ANL_N_sf"/>
</dbReference>
<keyword evidence="3" id="KW-0472">Membrane</keyword>
<dbReference type="InterPro" id="IPR036047">
    <property type="entry name" value="F-box-like_dom_sf"/>
</dbReference>
<protein>
    <submittedName>
        <fullName evidence="5">OLC1v1007687C1</fullName>
    </submittedName>
</protein>
<dbReference type="SUPFAM" id="SSF52047">
    <property type="entry name" value="RNI-like"/>
    <property type="match status" value="1"/>
</dbReference>
<dbReference type="PANTHER" id="PTHR44378">
    <property type="entry name" value="ACYL-ACTIVATING ENZYME 17, PEROXISOMAL-RELATED"/>
    <property type="match status" value="1"/>
</dbReference>
<dbReference type="InterPro" id="IPR001810">
    <property type="entry name" value="F-box_dom"/>
</dbReference>
<dbReference type="Gene3D" id="3.30.300.30">
    <property type="match status" value="1"/>
</dbReference>
<dbReference type="Pfam" id="PF13193">
    <property type="entry name" value="AMP-binding_C"/>
    <property type="match status" value="1"/>
</dbReference>
<dbReference type="Proteomes" id="UP001161247">
    <property type="component" value="Chromosome 5"/>
</dbReference>
<name>A0AAV1DN08_OLDCO</name>
<keyword evidence="3" id="KW-0812">Transmembrane</keyword>
<dbReference type="AlphaFoldDB" id="A0AAV1DN08"/>
<dbReference type="Pfam" id="PF00646">
    <property type="entry name" value="F-box"/>
    <property type="match status" value="1"/>
</dbReference>
<evidence type="ECO:0000256" key="3">
    <source>
        <dbReference type="SAM" id="Phobius"/>
    </source>
</evidence>
<dbReference type="CDD" id="cd22160">
    <property type="entry name" value="F-box_AtFBL13-like"/>
    <property type="match status" value="1"/>
</dbReference>